<dbReference type="RefSeq" id="WP_089306323.1">
    <property type="nucleotide sequence ID" value="NZ_FZOO01000007.1"/>
</dbReference>
<keyword evidence="1" id="KW-0812">Transmembrane</keyword>
<evidence type="ECO:0000313" key="2">
    <source>
        <dbReference type="EMBL" id="SNS72180.1"/>
    </source>
</evidence>
<evidence type="ECO:0000256" key="1">
    <source>
        <dbReference type="SAM" id="Phobius"/>
    </source>
</evidence>
<evidence type="ECO:0000313" key="3">
    <source>
        <dbReference type="Proteomes" id="UP000198373"/>
    </source>
</evidence>
<accession>A0A239GSS1</accession>
<keyword evidence="3" id="KW-1185">Reference proteome</keyword>
<gene>
    <name evidence="2" type="ORF">SAMN06893096_10743</name>
</gene>
<dbReference type="AlphaFoldDB" id="A0A239GSS1"/>
<reference evidence="3" key="1">
    <citation type="submission" date="2017-06" db="EMBL/GenBank/DDBJ databases">
        <authorList>
            <person name="Varghese N."/>
            <person name="Submissions S."/>
        </authorList>
    </citation>
    <scope>NUCLEOTIDE SEQUENCE [LARGE SCALE GENOMIC DNA]</scope>
    <source>
        <strain evidence="3">DSM 46839</strain>
    </source>
</reference>
<dbReference type="EMBL" id="FZOO01000007">
    <property type="protein sequence ID" value="SNS72180.1"/>
    <property type="molecule type" value="Genomic_DNA"/>
</dbReference>
<dbReference type="Proteomes" id="UP000198373">
    <property type="component" value="Unassembled WGS sequence"/>
</dbReference>
<keyword evidence="1" id="KW-1133">Transmembrane helix</keyword>
<keyword evidence="1" id="KW-0472">Membrane</keyword>
<proteinExistence type="predicted"/>
<sequence>MSPLRWDVLAVSLLLALPVLVLGLRGDLGTADVVARMPWCLAAGWGAVALLRWAATPPPPARRRSPEDPPPPAP</sequence>
<feature type="transmembrane region" description="Helical" evidence="1">
    <location>
        <begin position="33"/>
        <end position="55"/>
    </location>
</feature>
<protein>
    <submittedName>
        <fullName evidence="2">Uncharacterized protein</fullName>
    </submittedName>
</protein>
<organism evidence="2 3">
    <name type="scientific">Geodermatophilus pulveris</name>
    <dbReference type="NCBI Taxonomy" id="1564159"/>
    <lineage>
        <taxon>Bacteria</taxon>
        <taxon>Bacillati</taxon>
        <taxon>Actinomycetota</taxon>
        <taxon>Actinomycetes</taxon>
        <taxon>Geodermatophilales</taxon>
        <taxon>Geodermatophilaceae</taxon>
        <taxon>Geodermatophilus</taxon>
    </lineage>
</organism>
<name>A0A239GSS1_9ACTN</name>